<evidence type="ECO:0008006" key="3">
    <source>
        <dbReference type="Google" id="ProtNLM"/>
    </source>
</evidence>
<accession>A0ABT2KW71</accession>
<evidence type="ECO:0000313" key="1">
    <source>
        <dbReference type="EMBL" id="MCT4795182.1"/>
    </source>
</evidence>
<dbReference type="RefSeq" id="WP_156028800.1">
    <property type="nucleotide sequence ID" value="NZ_CP073101.1"/>
</dbReference>
<organism evidence="1 2">
    <name type="scientific">Exiguobacterium alkaliphilum</name>
    <dbReference type="NCBI Taxonomy" id="1428684"/>
    <lineage>
        <taxon>Bacteria</taxon>
        <taxon>Bacillati</taxon>
        <taxon>Bacillota</taxon>
        <taxon>Bacilli</taxon>
        <taxon>Bacillales</taxon>
        <taxon>Bacillales Family XII. Incertae Sedis</taxon>
        <taxon>Exiguobacterium</taxon>
    </lineage>
</organism>
<comment type="caution">
    <text evidence="1">The sequence shown here is derived from an EMBL/GenBank/DDBJ whole genome shotgun (WGS) entry which is preliminary data.</text>
</comment>
<keyword evidence="2" id="KW-1185">Reference proteome</keyword>
<reference evidence="1 2" key="1">
    <citation type="submission" date="2022-07" db="EMBL/GenBank/DDBJ databases">
        <title>Genomic and pangenome structural analysis of the polyextremophile Exiguobacterium.</title>
        <authorList>
            <person name="Shen L."/>
        </authorList>
    </citation>
    <scope>NUCLEOTIDE SEQUENCE [LARGE SCALE GENOMIC DNA]</scope>
    <source>
        <strain evidence="1 2">12_1</strain>
    </source>
</reference>
<evidence type="ECO:0000313" key="2">
    <source>
        <dbReference type="Proteomes" id="UP001206821"/>
    </source>
</evidence>
<name>A0ABT2KW71_9BACL</name>
<proteinExistence type="predicted"/>
<gene>
    <name evidence="1" type="ORF">NQG31_06470</name>
</gene>
<dbReference type="Proteomes" id="UP001206821">
    <property type="component" value="Unassembled WGS sequence"/>
</dbReference>
<protein>
    <recommendedName>
        <fullName evidence="3">DUF4367 domain-containing protein</fullName>
    </recommendedName>
</protein>
<sequence length="88" mass="10006">MIQLNQARLVYKNDTEQLTVWATTDLGWNHVATWDEPVTLGDGSNAYFNDVDDTQMVSWQDGGVEYAIDYKGHRLSKDDLLRIASSIQ</sequence>
<dbReference type="EMBL" id="JANIEK010000019">
    <property type="protein sequence ID" value="MCT4795182.1"/>
    <property type="molecule type" value="Genomic_DNA"/>
</dbReference>